<dbReference type="PROSITE" id="PS51257">
    <property type="entry name" value="PROKAR_LIPOPROTEIN"/>
    <property type="match status" value="1"/>
</dbReference>
<dbReference type="PROSITE" id="PS50022">
    <property type="entry name" value="FA58C_3"/>
    <property type="match status" value="1"/>
</dbReference>
<evidence type="ECO:0000313" key="3">
    <source>
        <dbReference type="Proteomes" id="UP001209229"/>
    </source>
</evidence>
<proteinExistence type="predicted"/>
<dbReference type="EMBL" id="JAPDPJ010000019">
    <property type="protein sequence ID" value="MCW3786816.1"/>
    <property type="molecule type" value="Genomic_DNA"/>
</dbReference>
<dbReference type="RefSeq" id="WP_301190381.1">
    <property type="nucleotide sequence ID" value="NZ_JAPDPJ010000019.1"/>
</dbReference>
<dbReference type="Gene3D" id="2.60.40.10">
    <property type="entry name" value="Immunoglobulins"/>
    <property type="match status" value="1"/>
</dbReference>
<feature type="domain" description="F5/8 type C" evidence="1">
    <location>
        <begin position="366"/>
        <end position="524"/>
    </location>
</feature>
<evidence type="ECO:0000313" key="2">
    <source>
        <dbReference type="EMBL" id="MCW3786816.1"/>
    </source>
</evidence>
<keyword evidence="3" id="KW-1185">Reference proteome</keyword>
<evidence type="ECO:0000259" key="1">
    <source>
        <dbReference type="PROSITE" id="PS50022"/>
    </source>
</evidence>
<gene>
    <name evidence="2" type="ORF">OM075_10075</name>
</gene>
<dbReference type="InterPro" id="IPR013783">
    <property type="entry name" value="Ig-like_fold"/>
</dbReference>
<dbReference type="SUPFAM" id="SSF49785">
    <property type="entry name" value="Galactose-binding domain-like"/>
    <property type="match status" value="1"/>
</dbReference>
<organism evidence="2 3">
    <name type="scientific">Plebeiibacterium sediminum</name>
    <dbReference type="NCBI Taxonomy" id="2992112"/>
    <lineage>
        <taxon>Bacteria</taxon>
        <taxon>Pseudomonadati</taxon>
        <taxon>Bacteroidota</taxon>
        <taxon>Bacteroidia</taxon>
        <taxon>Marinilabiliales</taxon>
        <taxon>Marinilabiliaceae</taxon>
        <taxon>Plebeiibacterium</taxon>
    </lineage>
</organism>
<dbReference type="Gene3D" id="2.60.120.260">
    <property type="entry name" value="Galactose-binding domain-like"/>
    <property type="match status" value="1"/>
</dbReference>
<dbReference type="Pfam" id="PF16389">
    <property type="entry name" value="DUF4998"/>
    <property type="match status" value="1"/>
</dbReference>
<comment type="caution">
    <text evidence="2">The sequence shown here is derived from an EMBL/GenBank/DDBJ whole genome shotgun (WGS) entry which is preliminary data.</text>
</comment>
<dbReference type="Pfam" id="PF00754">
    <property type="entry name" value="F5_F8_type_C"/>
    <property type="match status" value="1"/>
</dbReference>
<name>A0AAE3M4E9_9BACT</name>
<dbReference type="InterPro" id="IPR000421">
    <property type="entry name" value="FA58C"/>
</dbReference>
<dbReference type="Proteomes" id="UP001209229">
    <property type="component" value="Unassembled WGS sequence"/>
</dbReference>
<sequence>MKRLLLYILLPVLAAGIFFGCENLEDTYSDYTGDGPIRYLAKCVNLEANAKWESVELSWENNQDLERDSIYIVWQDDSSTRDTLVDKNSTSCVIENLENFDYFFSVSSVSFDEENNMDGQSLETTIYARPFSLEHESLSTFTQVVIKQFKVGDDNLFLFFDNWKDNLLTAEIGYYKIGETDETRLQLEKVNLGTETAPDFWPNGQKELLLENVDFAKDIIIYRTGSVDQIEDPDFQVVFPDIKLNLNVLVFNSDFAAQVQDYLNVSQLTASTIADVEVLEFDQNIASMEDILYFPNLKEVYFGKNRYMTSTYAYYASEQSVLSEKERSLAALNIAHDKLQLDVHQYNSHYFASYEAPVWFIKEGNPVIPEVNLLENTASWSYTVTPADEAGYDSQLANLFDNQANTDWTPLRISSIRVHAIEIDMKEDVDIRGFKIVQSSSLGYYSMLIPNMIEIEIASDGGEWRRATYQEEVPIGDSQGETTIVYLDKDKQTQKARRIRFYVTDKDYYSSSYGTALADFMVIQ</sequence>
<protein>
    <submittedName>
        <fullName evidence="2">DUF4998 domain-containing protein</fullName>
    </submittedName>
</protein>
<dbReference type="InterPro" id="IPR008979">
    <property type="entry name" value="Galactose-bd-like_sf"/>
</dbReference>
<accession>A0AAE3M4E9</accession>
<dbReference type="AlphaFoldDB" id="A0AAE3M4E9"/>
<reference evidence="2" key="1">
    <citation type="submission" date="2022-10" db="EMBL/GenBank/DDBJ databases">
        <authorList>
            <person name="Yu W.X."/>
        </authorList>
    </citation>
    <scope>NUCLEOTIDE SEQUENCE</scope>
    <source>
        <strain evidence="2">AAT</strain>
    </source>
</reference>